<name>A0A7M2YWT5_9ACTN</name>
<dbReference type="AlphaFoldDB" id="A0A7M2YWT5"/>
<evidence type="ECO:0000313" key="2">
    <source>
        <dbReference type="Proteomes" id="UP000254134"/>
    </source>
</evidence>
<dbReference type="Pfam" id="PF07040">
    <property type="entry name" value="DUF1326"/>
    <property type="match status" value="1"/>
</dbReference>
<comment type="caution">
    <text evidence="1">The sequence shown here is derived from an EMBL/GenBank/DDBJ whole genome shotgun (WGS) entry which is preliminary data.</text>
</comment>
<keyword evidence="2" id="KW-1185">Reference proteome</keyword>
<dbReference type="PIRSF" id="PIRSF033303">
    <property type="entry name" value="UCP033303"/>
    <property type="match status" value="1"/>
</dbReference>
<gene>
    <name evidence="1" type="ORF">Gocc_1480</name>
</gene>
<dbReference type="Proteomes" id="UP000254134">
    <property type="component" value="Unassembled WGS sequence"/>
</dbReference>
<accession>A0A7M2YWT5</accession>
<dbReference type="InterPro" id="IPR014581">
    <property type="entry name" value="UCP033303"/>
</dbReference>
<evidence type="ECO:0008006" key="3">
    <source>
        <dbReference type="Google" id="ProtNLM"/>
    </source>
</evidence>
<evidence type="ECO:0000313" key="1">
    <source>
        <dbReference type="EMBL" id="RDI74591.1"/>
    </source>
</evidence>
<organism evidence="1 2">
    <name type="scientific">Gaiella occulta</name>
    <dbReference type="NCBI Taxonomy" id="1002870"/>
    <lineage>
        <taxon>Bacteria</taxon>
        <taxon>Bacillati</taxon>
        <taxon>Actinomycetota</taxon>
        <taxon>Thermoleophilia</taxon>
        <taxon>Gaiellales</taxon>
        <taxon>Gaiellaceae</taxon>
        <taxon>Gaiella</taxon>
    </lineage>
</organism>
<reference evidence="2" key="2">
    <citation type="journal article" date="2019" name="MicrobiologyOpen">
        <title>High-quality draft genome sequence of Gaiella occulta isolated from a 150 meter deep mineral water borehole and comparison with the genome sequences of other deep-branching lineages of the phylum Actinobacteria.</title>
        <authorList>
            <person name="Severino R."/>
            <person name="Froufe H.J.C."/>
            <person name="Barroso C."/>
            <person name="Albuquerque L."/>
            <person name="Lobo-da-Cunha A."/>
            <person name="da Costa M.S."/>
            <person name="Egas C."/>
        </authorList>
    </citation>
    <scope>NUCLEOTIDE SEQUENCE [LARGE SCALE GENOMIC DNA]</scope>
    <source>
        <strain evidence="2">F2-233</strain>
    </source>
</reference>
<proteinExistence type="predicted"/>
<dbReference type="InterPro" id="IPR009758">
    <property type="entry name" value="DUF1326"/>
</dbReference>
<reference evidence="1 2" key="1">
    <citation type="submission" date="2018-07" db="EMBL/GenBank/DDBJ databases">
        <title>High-quality-draft genome sequence of Gaiella occulta.</title>
        <authorList>
            <person name="Severino R."/>
            <person name="Froufe H.J.C."/>
            <person name="Rainey F.A."/>
            <person name="Barroso C."/>
            <person name="Albuquerque L."/>
            <person name="Lobo-Da-Cunha A."/>
            <person name="Da Costa M.S."/>
            <person name="Egas C."/>
        </authorList>
    </citation>
    <scope>NUCLEOTIDE SEQUENCE [LARGE SCALE GENOMIC DNA]</scope>
    <source>
        <strain evidence="1 2">F2-233</strain>
    </source>
</reference>
<protein>
    <recommendedName>
        <fullName evidence="3">DUF1326 domain-containing protein</fullName>
    </recommendedName>
</protein>
<dbReference type="RefSeq" id="WP_114796180.1">
    <property type="nucleotide sequence ID" value="NZ_QQZY01000003.1"/>
</dbReference>
<dbReference type="EMBL" id="QQZY01000003">
    <property type="protein sequence ID" value="RDI74591.1"/>
    <property type="molecule type" value="Genomic_DNA"/>
</dbReference>
<dbReference type="OrthoDB" id="9802256at2"/>
<sequence length="210" mass="21887">MAATETHWRVKGDYFENCNCDVVCPCLFSAQEPMTSTPTQGACEVPFAFHVDEGHFGDTPLDGLNVVAMLRTPGPMGEGNATVALYLDERADDAQRDALQAIFGGSAGGPMGLLAPLVGEVLGVTTAPISYTRDGNRRSAEIPGVAQLAVRAAPSIVPGEPIWASNAHPFAPGALALAVGEEGSTIAGHGMRWDNSGKNGHFAPIDWSNG</sequence>